<feature type="domain" description="Cullin N-terminal" evidence="2">
    <location>
        <begin position="29"/>
        <end position="115"/>
    </location>
</feature>
<dbReference type="AlphaFoldDB" id="M1DAH8"/>
<evidence type="ECO:0000256" key="1">
    <source>
        <dbReference type="ARBA" id="ARBA00006019"/>
    </source>
</evidence>
<protein>
    <submittedName>
        <fullName evidence="3">Plastid CUL1</fullName>
    </submittedName>
</protein>
<dbReference type="HOGENOM" id="CLU_1858775_0_0_1"/>
<comment type="similarity">
    <text evidence="1">Belongs to the cullin family.</text>
</comment>
<dbReference type="Gramene" id="PGSC0003DMT400085888">
    <property type="protein sequence ID" value="PGSC0003DMT400085888"/>
    <property type="gene ID" value="PGSC0003DMG400035459"/>
</dbReference>
<evidence type="ECO:0000313" key="4">
    <source>
        <dbReference type="Proteomes" id="UP000011115"/>
    </source>
</evidence>
<dbReference type="SUPFAM" id="SSF74788">
    <property type="entry name" value="Cullin repeat-like"/>
    <property type="match status" value="1"/>
</dbReference>
<evidence type="ECO:0000313" key="3">
    <source>
        <dbReference type="EnsemblPlants" id="PGSC0003DMT400085888"/>
    </source>
</evidence>
<reference evidence="3" key="2">
    <citation type="submission" date="2015-06" db="UniProtKB">
        <authorList>
            <consortium name="EnsemblPlants"/>
        </authorList>
    </citation>
    <scope>IDENTIFICATION</scope>
    <source>
        <strain evidence="3">DM1-3 516 R44</strain>
    </source>
</reference>
<dbReference type="InterPro" id="IPR045093">
    <property type="entry name" value="Cullin"/>
</dbReference>
<dbReference type="InParanoid" id="M1DAH8"/>
<organism evidence="3 4">
    <name type="scientific">Solanum tuberosum</name>
    <name type="common">Potato</name>
    <dbReference type="NCBI Taxonomy" id="4113"/>
    <lineage>
        <taxon>Eukaryota</taxon>
        <taxon>Viridiplantae</taxon>
        <taxon>Streptophyta</taxon>
        <taxon>Embryophyta</taxon>
        <taxon>Tracheophyta</taxon>
        <taxon>Spermatophyta</taxon>
        <taxon>Magnoliopsida</taxon>
        <taxon>eudicotyledons</taxon>
        <taxon>Gunneridae</taxon>
        <taxon>Pentapetalae</taxon>
        <taxon>asterids</taxon>
        <taxon>lamiids</taxon>
        <taxon>Solanales</taxon>
        <taxon>Solanaceae</taxon>
        <taxon>Solanoideae</taxon>
        <taxon>Solaneae</taxon>
        <taxon>Solanum</taxon>
    </lineage>
</organism>
<dbReference type="STRING" id="4113.M1DAH8"/>
<dbReference type="Proteomes" id="UP000011115">
    <property type="component" value="Unassembled WGS sequence"/>
</dbReference>
<dbReference type="Pfam" id="PF00888">
    <property type="entry name" value="Cullin"/>
    <property type="match status" value="1"/>
</dbReference>
<evidence type="ECO:0000259" key="2">
    <source>
        <dbReference type="Pfam" id="PF00888"/>
    </source>
</evidence>
<proteinExistence type="inferred from homology"/>
<dbReference type="GO" id="GO:0006511">
    <property type="term" value="P:ubiquitin-dependent protein catabolic process"/>
    <property type="evidence" value="ECO:0007669"/>
    <property type="project" value="InterPro"/>
</dbReference>
<reference evidence="4" key="1">
    <citation type="journal article" date="2011" name="Nature">
        <title>Genome sequence and analysis of the tuber crop potato.</title>
        <authorList>
            <consortium name="The Potato Genome Sequencing Consortium"/>
        </authorList>
    </citation>
    <scope>NUCLEOTIDE SEQUENCE [LARGE SCALE GENOMIC DNA]</scope>
    <source>
        <strain evidence="4">cv. DM1-3 516 R44</strain>
    </source>
</reference>
<keyword evidence="4" id="KW-1185">Reference proteome</keyword>
<sequence length="138" mass="15836">MCDNNPAGPEAQKLYQQYKKTMEGYVSSKVYAEMNDGVKDAVISLINREREGEQIDQALAKNILDIYVEIGGNTMKYYEKDFEESMLKDTAVFYSKKASDWIASKSYEEYMLKVVEYELLTVHASKLEEKKQFNLGAA</sequence>
<dbReference type="EnsemblPlants" id="PGSC0003DMT400085888">
    <property type="protein sequence ID" value="PGSC0003DMT400085888"/>
    <property type="gene ID" value="PGSC0003DMG400035459"/>
</dbReference>
<dbReference type="PaxDb" id="4113-PGSC0003DMT400085888"/>
<dbReference type="GO" id="GO:0031625">
    <property type="term" value="F:ubiquitin protein ligase binding"/>
    <property type="evidence" value="ECO:0007669"/>
    <property type="project" value="InterPro"/>
</dbReference>
<dbReference type="PANTHER" id="PTHR11932">
    <property type="entry name" value="CULLIN"/>
    <property type="match status" value="1"/>
</dbReference>
<dbReference type="InterPro" id="IPR016159">
    <property type="entry name" value="Cullin_repeat-like_dom_sf"/>
</dbReference>
<accession>M1DAH8</accession>
<dbReference type="eggNOG" id="KOG2166">
    <property type="taxonomic scope" value="Eukaryota"/>
</dbReference>
<name>M1DAH8_SOLTU</name>
<dbReference type="Gene3D" id="1.20.1310.10">
    <property type="entry name" value="Cullin Repeats"/>
    <property type="match status" value="1"/>
</dbReference>
<dbReference type="InterPro" id="IPR001373">
    <property type="entry name" value="Cullin_N"/>
</dbReference>